<dbReference type="AlphaFoldDB" id="F4QE29"/>
<dbReference type="EMBL" id="GL883029">
    <property type="protein sequence ID" value="EGG13976.1"/>
    <property type="molecule type" value="Genomic_DNA"/>
</dbReference>
<feature type="domain" description="DUF676" evidence="2">
    <location>
        <begin position="42"/>
        <end position="239"/>
    </location>
</feature>
<dbReference type="RefSeq" id="XP_004350684.1">
    <property type="nucleotide sequence ID" value="XM_004350633.1"/>
</dbReference>
<dbReference type="PANTHER" id="PTHR12482">
    <property type="entry name" value="LIPASE ROG1-RELATED-RELATED"/>
    <property type="match status" value="1"/>
</dbReference>
<evidence type="ECO:0000259" key="2">
    <source>
        <dbReference type="Pfam" id="PF05057"/>
    </source>
</evidence>
<dbReference type="InterPro" id="IPR029058">
    <property type="entry name" value="AB_hydrolase_fold"/>
</dbReference>
<dbReference type="InterPro" id="IPR007751">
    <property type="entry name" value="DUF676_lipase-like"/>
</dbReference>
<evidence type="ECO:0000313" key="3">
    <source>
        <dbReference type="EMBL" id="EGG13976.1"/>
    </source>
</evidence>
<evidence type="ECO:0000256" key="1">
    <source>
        <dbReference type="SAM" id="MobiDB-lite"/>
    </source>
</evidence>
<dbReference type="SUPFAM" id="SSF53474">
    <property type="entry name" value="alpha/beta-Hydrolases"/>
    <property type="match status" value="1"/>
</dbReference>
<dbReference type="OrthoDB" id="273452at2759"/>
<sequence length="347" mass="39861">MDTITSSTETTVTSTNTNTNIDNNDNDNDIDYDHDNEYVAIQQDHLLVLQHGLNATDGDYIVMKDVLAKSHPTMMVYAAKSNNTSLFNQATHQGIDACGDRLFNEIVQLTKQYQEQIKKISIIGHSLGGLITRHAIGKLYQHGYFNNVQPIQYISLSSPHCGSRRPKSTAFNKLACVFTDAMIKMTGKQLMLTDDPENPLLLKMTDPNDIYYKGLELFKSRILYSNIENDIQVNFCTSDMTHRNPYTKRVGKVEELIEMIFHEKYPHIINPSTQAPFVPVGEDSFKNEEKRQQLLKMLQNLQTLTFDRYHCYFKNFLSHTNVIMKRSYLNNEGQDVIQHVNDHLIDE</sequence>
<gene>
    <name evidence="3" type="ORF">DFA_11737</name>
</gene>
<organism evidence="3 4">
    <name type="scientific">Cavenderia fasciculata</name>
    <name type="common">Slime mold</name>
    <name type="synonym">Dictyostelium fasciculatum</name>
    <dbReference type="NCBI Taxonomy" id="261658"/>
    <lineage>
        <taxon>Eukaryota</taxon>
        <taxon>Amoebozoa</taxon>
        <taxon>Evosea</taxon>
        <taxon>Eumycetozoa</taxon>
        <taxon>Dictyostelia</taxon>
        <taxon>Acytosteliales</taxon>
        <taxon>Cavenderiaceae</taxon>
        <taxon>Cavenderia</taxon>
    </lineage>
</organism>
<dbReference type="Pfam" id="PF05057">
    <property type="entry name" value="DUF676"/>
    <property type="match status" value="1"/>
</dbReference>
<dbReference type="PANTHER" id="PTHR12482:SF62">
    <property type="entry name" value="LIPASE ROG1-RELATED"/>
    <property type="match status" value="1"/>
</dbReference>
<dbReference type="Proteomes" id="UP000007797">
    <property type="component" value="Unassembled WGS sequence"/>
</dbReference>
<dbReference type="KEGG" id="dfa:DFA_11737"/>
<dbReference type="OMA" id="YQFMNEG"/>
<feature type="compositionally biased region" description="Low complexity" evidence="1">
    <location>
        <begin position="1"/>
        <end position="23"/>
    </location>
</feature>
<evidence type="ECO:0000313" key="4">
    <source>
        <dbReference type="Proteomes" id="UP000007797"/>
    </source>
</evidence>
<name>F4QE29_CACFS</name>
<dbReference type="InterPro" id="IPR044294">
    <property type="entry name" value="Lipase-like"/>
</dbReference>
<dbReference type="GeneID" id="14866065"/>
<keyword evidence="4" id="KW-1185">Reference proteome</keyword>
<protein>
    <submittedName>
        <fullName evidence="3">Esterase/lipase/thioesterase domain-containing protein</fullName>
    </submittedName>
</protein>
<proteinExistence type="predicted"/>
<feature type="region of interest" description="Disordered" evidence="1">
    <location>
        <begin position="1"/>
        <end position="29"/>
    </location>
</feature>
<accession>F4QE29</accession>
<reference evidence="4" key="1">
    <citation type="journal article" date="2011" name="Genome Res.">
        <title>Phylogeny-wide analysis of social amoeba genomes highlights ancient origins for complex intercellular communication.</title>
        <authorList>
            <person name="Heidel A.J."/>
            <person name="Lawal H.M."/>
            <person name="Felder M."/>
            <person name="Schilde C."/>
            <person name="Helps N.R."/>
            <person name="Tunggal B."/>
            <person name="Rivero F."/>
            <person name="John U."/>
            <person name="Schleicher M."/>
            <person name="Eichinger L."/>
            <person name="Platzer M."/>
            <person name="Noegel A.A."/>
            <person name="Schaap P."/>
            <person name="Gloeckner G."/>
        </authorList>
    </citation>
    <scope>NUCLEOTIDE SEQUENCE [LARGE SCALE GENOMIC DNA]</scope>
    <source>
        <strain evidence="4">SH3</strain>
    </source>
</reference>
<dbReference type="Gene3D" id="3.40.50.1820">
    <property type="entry name" value="alpha/beta hydrolase"/>
    <property type="match status" value="1"/>
</dbReference>